<dbReference type="InterPro" id="IPR046945">
    <property type="entry name" value="RHMD-like"/>
</dbReference>
<proteinExistence type="predicted"/>
<dbReference type="InterPro" id="IPR036849">
    <property type="entry name" value="Enolase-like_C_sf"/>
</dbReference>
<dbReference type="InterPro" id="IPR029017">
    <property type="entry name" value="Enolase-like_N"/>
</dbReference>
<dbReference type="AlphaFoldDB" id="A0A6B1DRT0"/>
<dbReference type="Gene3D" id="3.30.390.10">
    <property type="entry name" value="Enolase-like, N-terminal domain"/>
    <property type="match status" value="1"/>
</dbReference>
<dbReference type="GO" id="GO:0016836">
    <property type="term" value="F:hydro-lyase activity"/>
    <property type="evidence" value="ECO:0007669"/>
    <property type="project" value="TreeGrafter"/>
</dbReference>
<dbReference type="InterPro" id="IPR029065">
    <property type="entry name" value="Enolase_C-like"/>
</dbReference>
<evidence type="ECO:0000256" key="3">
    <source>
        <dbReference type="ARBA" id="ARBA00022842"/>
    </source>
</evidence>
<dbReference type="PANTHER" id="PTHR13794:SF58">
    <property type="entry name" value="MITOCHONDRIAL ENOLASE SUPERFAMILY MEMBER 1"/>
    <property type="match status" value="1"/>
</dbReference>
<dbReference type="InterPro" id="IPR013342">
    <property type="entry name" value="Mandelate_racemase_C"/>
</dbReference>
<evidence type="ECO:0000256" key="1">
    <source>
        <dbReference type="ARBA" id="ARBA00001946"/>
    </source>
</evidence>
<protein>
    <submittedName>
        <fullName evidence="5">Mandelate racemase</fullName>
    </submittedName>
</protein>
<dbReference type="SUPFAM" id="SSF51604">
    <property type="entry name" value="Enolase C-terminal domain-like"/>
    <property type="match status" value="1"/>
</dbReference>
<feature type="domain" description="Mandelate racemase/muconate lactonizing enzyme C-terminal" evidence="4">
    <location>
        <begin position="141"/>
        <end position="248"/>
    </location>
</feature>
<name>A0A6B1DRT0_9CHLR</name>
<dbReference type="SFLD" id="SFLDS00001">
    <property type="entry name" value="Enolase"/>
    <property type="match status" value="1"/>
</dbReference>
<reference evidence="5" key="1">
    <citation type="submission" date="2019-09" db="EMBL/GenBank/DDBJ databases">
        <title>Characterisation of the sponge microbiome using genome-centric metagenomics.</title>
        <authorList>
            <person name="Engelberts J.P."/>
            <person name="Robbins S.J."/>
            <person name="De Goeij J.M."/>
            <person name="Aranda M."/>
            <person name="Bell S.C."/>
            <person name="Webster N.S."/>
        </authorList>
    </citation>
    <scope>NUCLEOTIDE SEQUENCE</scope>
    <source>
        <strain evidence="5">SB0662_bin_9</strain>
    </source>
</reference>
<dbReference type="GO" id="GO:0000287">
    <property type="term" value="F:magnesium ion binding"/>
    <property type="evidence" value="ECO:0007669"/>
    <property type="project" value="TreeGrafter"/>
</dbReference>
<dbReference type="Pfam" id="PF13378">
    <property type="entry name" value="MR_MLE_C"/>
    <property type="match status" value="1"/>
</dbReference>
<organism evidence="5">
    <name type="scientific">Caldilineaceae bacterium SB0662_bin_9</name>
    <dbReference type="NCBI Taxonomy" id="2605258"/>
    <lineage>
        <taxon>Bacteria</taxon>
        <taxon>Bacillati</taxon>
        <taxon>Chloroflexota</taxon>
        <taxon>Caldilineae</taxon>
        <taxon>Caldilineales</taxon>
        <taxon>Caldilineaceae</taxon>
    </lineage>
</organism>
<keyword evidence="2" id="KW-0479">Metal-binding</keyword>
<keyword evidence="3" id="KW-0460">Magnesium</keyword>
<evidence type="ECO:0000313" key="5">
    <source>
        <dbReference type="EMBL" id="MYD90399.1"/>
    </source>
</evidence>
<dbReference type="SUPFAM" id="SSF54826">
    <property type="entry name" value="Enolase N-terminal domain-like"/>
    <property type="match status" value="1"/>
</dbReference>
<accession>A0A6B1DRT0</accession>
<dbReference type="PANTHER" id="PTHR13794">
    <property type="entry name" value="ENOLASE SUPERFAMILY, MANDELATE RACEMASE"/>
    <property type="match status" value="1"/>
</dbReference>
<dbReference type="GO" id="GO:0016052">
    <property type="term" value="P:carbohydrate catabolic process"/>
    <property type="evidence" value="ECO:0007669"/>
    <property type="project" value="TreeGrafter"/>
</dbReference>
<dbReference type="SMART" id="SM00922">
    <property type="entry name" value="MR_MLE"/>
    <property type="match status" value="1"/>
</dbReference>
<dbReference type="Gene3D" id="3.20.20.120">
    <property type="entry name" value="Enolase-like C-terminal domain"/>
    <property type="match status" value="1"/>
</dbReference>
<comment type="cofactor">
    <cofactor evidence="1">
        <name>Mg(2+)</name>
        <dbReference type="ChEBI" id="CHEBI:18420"/>
    </cofactor>
</comment>
<dbReference type="EMBL" id="VXPY01000060">
    <property type="protein sequence ID" value="MYD90399.1"/>
    <property type="molecule type" value="Genomic_DNA"/>
</dbReference>
<gene>
    <name evidence="5" type="ORF">F4Y08_08715</name>
</gene>
<sequence>MFDTKIVKVEWAGLPGTRPREAGSNSRLDVHGLATVARLMRITTADGHTGLGWSDCPRSFGGSLLGKSLGDVFVEGVGPADQWQPMEYPLWDLAARLTGKPVFRLLADQRGVSLPEQVSVPCYDTSLYIDDLHLSDDDEAVELLKSEAAFGKDQGHTNFKIKVGRGGRHMPLEAGTVRDIKVIKGVREVAGPDGCIMIDANNGWNLNLAKRVLSETADARVHWIEEAFHEDSVLYEDLQEWKRREGIDTLIADGEGQASPTLMDMAAQGLVDVVQYDIFSPGLMAWLDIGGRLDPIGVTSSPHHYGQVLGNYLTGHLGAVLEHFGFVEWDAADTPGLHAPYAVRDGSIRLPETPGFGLEVDADHFEAMVREHGWRSELS</sequence>
<evidence type="ECO:0000256" key="2">
    <source>
        <dbReference type="ARBA" id="ARBA00022723"/>
    </source>
</evidence>
<evidence type="ECO:0000259" key="4">
    <source>
        <dbReference type="SMART" id="SM00922"/>
    </source>
</evidence>
<comment type="caution">
    <text evidence="5">The sequence shown here is derived from an EMBL/GenBank/DDBJ whole genome shotgun (WGS) entry which is preliminary data.</text>
</comment>